<gene>
    <name evidence="9" type="primary">axhA-1</name>
    <name evidence="9" type="ORF">CTRI78_v005689</name>
</gene>
<dbReference type="Proteomes" id="UP000295703">
    <property type="component" value="Unassembled WGS sequence"/>
</dbReference>
<evidence type="ECO:0000256" key="2">
    <source>
        <dbReference type="ARBA" id="ARBA00004613"/>
    </source>
</evidence>
<dbReference type="InterPro" id="IPR005193">
    <property type="entry name" value="GH62_arabinosidase"/>
</dbReference>
<name>A0A4R8RE54_COLTR</name>
<organism evidence="9 10">
    <name type="scientific">Colletotrichum trifolii</name>
    <dbReference type="NCBI Taxonomy" id="5466"/>
    <lineage>
        <taxon>Eukaryota</taxon>
        <taxon>Fungi</taxon>
        <taxon>Dikarya</taxon>
        <taxon>Ascomycota</taxon>
        <taxon>Pezizomycotina</taxon>
        <taxon>Sordariomycetes</taxon>
        <taxon>Hypocreomycetidae</taxon>
        <taxon>Glomerellales</taxon>
        <taxon>Glomerellaceae</taxon>
        <taxon>Colletotrichum</taxon>
        <taxon>Colletotrichum orbiculare species complex</taxon>
    </lineage>
</organism>
<evidence type="ECO:0000256" key="6">
    <source>
        <dbReference type="ARBA" id="ARBA00022801"/>
    </source>
</evidence>
<dbReference type="InterPro" id="IPR023296">
    <property type="entry name" value="Glyco_hydro_beta-prop_sf"/>
</dbReference>
<keyword evidence="4 8" id="KW-0964">Secreted</keyword>
<dbReference type="AlphaFoldDB" id="A0A4R8RE54"/>
<keyword evidence="6 8" id="KW-0378">Hydrolase</keyword>
<sequence length="322" mass="34441">MSSLAFVAAQSHQQSCNLFSAGLPASFKWSSSGAIVGAKDDGRGIAGIKDPSIVKIDGKYHVFASTAQASGYNLVYLSFTDLDSAKSATFHYLDQTSIGTGYRAAPQNGNAAYSTNPDINDPSKWSAPKDFFSGTPSIIKENIGTGYCVDMWVICDAENCHLFSSDDNGHLYRSQTTLASFPTGFDDTVIAHSDTDKNKLYEASNVYRVEGGDYVLLVEAIGTDHARYFRSRTATTLSGTWTALAATESDPFAGSQNVAFSGAAWTKSISHGEAVRENTDQTLTISPCKLQYLYQGVGPTASGGYNALPWQLALLTQTNSAC</sequence>
<accession>A0A4R8RE54</accession>
<comment type="catalytic activity">
    <reaction evidence="1 8">
        <text>Hydrolysis of terminal non-reducing alpha-L-arabinofuranoside residues in alpha-L-arabinosides.</text>
        <dbReference type="EC" id="3.2.1.55"/>
    </reaction>
</comment>
<dbReference type="PANTHER" id="PTHR40631:SF2">
    <property type="entry name" value="ALPHA-L-ARABINOFURANOSIDASE"/>
    <property type="match status" value="1"/>
</dbReference>
<dbReference type="GO" id="GO:0045493">
    <property type="term" value="P:xylan catabolic process"/>
    <property type="evidence" value="ECO:0007669"/>
    <property type="project" value="UniProtKB-UniRule"/>
</dbReference>
<dbReference type="Pfam" id="PF03664">
    <property type="entry name" value="Glyco_hydro_62"/>
    <property type="match status" value="1"/>
</dbReference>
<keyword evidence="5 8" id="KW-0732">Signal</keyword>
<evidence type="ECO:0000256" key="4">
    <source>
        <dbReference type="ARBA" id="ARBA00022525"/>
    </source>
</evidence>
<dbReference type="EC" id="3.2.1.55" evidence="8"/>
<protein>
    <recommendedName>
        <fullName evidence="8">Alpha-L-arabinofuranosidase</fullName>
        <ecNumber evidence="8">3.2.1.55</ecNumber>
    </recommendedName>
</protein>
<evidence type="ECO:0000256" key="3">
    <source>
        <dbReference type="ARBA" id="ARBA00007396"/>
    </source>
</evidence>
<dbReference type="SUPFAM" id="SSF75005">
    <property type="entry name" value="Arabinanase/levansucrase/invertase"/>
    <property type="match status" value="1"/>
</dbReference>
<dbReference type="Gene3D" id="2.115.10.20">
    <property type="entry name" value="Glycosyl hydrolase domain, family 43"/>
    <property type="match status" value="1"/>
</dbReference>
<evidence type="ECO:0000256" key="1">
    <source>
        <dbReference type="ARBA" id="ARBA00001462"/>
    </source>
</evidence>
<dbReference type="STRING" id="5466.A0A4R8RE54"/>
<keyword evidence="10" id="KW-1185">Reference proteome</keyword>
<reference evidence="9 10" key="1">
    <citation type="submission" date="2018-12" db="EMBL/GenBank/DDBJ databases">
        <title>Genome sequence and assembly of Colletotrichum trifolii.</title>
        <authorList>
            <person name="Gan P."/>
            <person name="Shirasu K."/>
        </authorList>
    </citation>
    <scope>NUCLEOTIDE SEQUENCE [LARGE SCALE GENOMIC DNA]</scope>
    <source>
        <strain evidence="9 10">543-2</strain>
    </source>
</reference>
<comment type="similarity">
    <text evidence="3 8">Belongs to the glycosyl hydrolase 62 family.</text>
</comment>
<evidence type="ECO:0000313" key="9">
    <source>
        <dbReference type="EMBL" id="TDZ55105.1"/>
    </source>
</evidence>
<evidence type="ECO:0000313" key="10">
    <source>
        <dbReference type="Proteomes" id="UP000295703"/>
    </source>
</evidence>
<comment type="subcellular location">
    <subcellularLocation>
        <location evidence="2 8">Secreted</location>
    </subcellularLocation>
</comment>
<keyword evidence="7 8" id="KW-0326">Glycosidase</keyword>
<evidence type="ECO:0000256" key="8">
    <source>
        <dbReference type="RuleBase" id="RU368117"/>
    </source>
</evidence>
<dbReference type="CDD" id="cd08987">
    <property type="entry name" value="GH62"/>
    <property type="match status" value="1"/>
</dbReference>
<dbReference type="GO" id="GO:0005576">
    <property type="term" value="C:extracellular region"/>
    <property type="evidence" value="ECO:0007669"/>
    <property type="project" value="UniProtKB-SubCell"/>
</dbReference>
<dbReference type="EMBL" id="RYZW01000048">
    <property type="protein sequence ID" value="TDZ55105.1"/>
    <property type="molecule type" value="Genomic_DNA"/>
</dbReference>
<comment type="function">
    <text evidence="8">Alpha-L-arabinofuranosidase involved in the hydrolysis of xylan, a major structural heterogeneous polysaccharide found in plant biomass representing the second most abundant polysaccharide in the biosphere, after cellulose.</text>
</comment>
<dbReference type="PANTHER" id="PTHR40631">
    <property type="entry name" value="ALPHA-L-ARABINOFURANOSIDASE AXHA-2-RELATED"/>
    <property type="match status" value="1"/>
</dbReference>
<dbReference type="GO" id="GO:0046373">
    <property type="term" value="P:L-arabinose metabolic process"/>
    <property type="evidence" value="ECO:0007669"/>
    <property type="project" value="UniProtKB-UniRule"/>
</dbReference>
<evidence type="ECO:0000256" key="7">
    <source>
        <dbReference type="ARBA" id="ARBA00023295"/>
    </source>
</evidence>
<dbReference type="GO" id="GO:0046556">
    <property type="term" value="F:alpha-L-arabinofuranosidase activity"/>
    <property type="evidence" value="ECO:0007669"/>
    <property type="project" value="UniProtKB-UniRule"/>
</dbReference>
<proteinExistence type="inferred from homology"/>
<comment type="caution">
    <text evidence="9">The sequence shown here is derived from an EMBL/GenBank/DDBJ whole genome shotgun (WGS) entry which is preliminary data.</text>
</comment>
<evidence type="ECO:0000256" key="5">
    <source>
        <dbReference type="ARBA" id="ARBA00022729"/>
    </source>
</evidence>